<name>A0A364Y3J3_9BACT</name>
<keyword evidence="2" id="KW-1185">Reference proteome</keyword>
<comment type="caution">
    <text evidence="1">The sequence shown here is derived from an EMBL/GenBank/DDBJ whole genome shotgun (WGS) entry which is preliminary data.</text>
</comment>
<dbReference type="EMBL" id="QMFY01000005">
    <property type="protein sequence ID" value="RAW00914.1"/>
    <property type="molecule type" value="Genomic_DNA"/>
</dbReference>
<dbReference type="AlphaFoldDB" id="A0A364Y3J3"/>
<gene>
    <name evidence="1" type="ORF">DQQ10_11770</name>
</gene>
<proteinExistence type="predicted"/>
<organism evidence="1 2">
    <name type="scientific">Pseudochryseolinea flava</name>
    <dbReference type="NCBI Taxonomy" id="2059302"/>
    <lineage>
        <taxon>Bacteria</taxon>
        <taxon>Pseudomonadati</taxon>
        <taxon>Bacteroidota</taxon>
        <taxon>Cytophagia</taxon>
        <taxon>Cytophagales</taxon>
        <taxon>Fulvivirgaceae</taxon>
        <taxon>Pseudochryseolinea</taxon>
    </lineage>
</organism>
<evidence type="ECO:0000313" key="2">
    <source>
        <dbReference type="Proteomes" id="UP000251889"/>
    </source>
</evidence>
<protein>
    <submittedName>
        <fullName evidence="1">Uncharacterized protein</fullName>
    </submittedName>
</protein>
<evidence type="ECO:0000313" key="1">
    <source>
        <dbReference type="EMBL" id="RAW00914.1"/>
    </source>
</evidence>
<dbReference type="RefSeq" id="WP_112747070.1">
    <property type="nucleotide sequence ID" value="NZ_QMFY01000005.1"/>
</dbReference>
<accession>A0A364Y3J3</accession>
<sequence length="160" mass="18802">MKIFILLFFLLFQTVLVTAQETLIGKWTAHSVIFRNAEIELNKKEKIIFKKDSTYIRRYSLYKSKADTSNHVLFSTTFFNGKTTTVVKDMNGNVVKPRSIKESGKFNVDLTTKTIIFTKKDQSYRKNYKLDRRTLLLEESTDGILKTTETVYLLKLRKRR</sequence>
<dbReference type="Proteomes" id="UP000251889">
    <property type="component" value="Unassembled WGS sequence"/>
</dbReference>
<reference evidence="1 2" key="1">
    <citation type="submission" date="2018-06" db="EMBL/GenBank/DDBJ databases">
        <title>Chryseolinea flavus sp. nov., a member of the phylum Bacteroidetes isolated from soil.</title>
        <authorList>
            <person name="Li Y."/>
            <person name="Wang J."/>
        </authorList>
    </citation>
    <scope>NUCLEOTIDE SEQUENCE [LARGE SCALE GENOMIC DNA]</scope>
    <source>
        <strain evidence="1 2">SDU1-6</strain>
    </source>
</reference>